<evidence type="ECO:0000256" key="3">
    <source>
        <dbReference type="PROSITE-ProRule" id="PRU00283"/>
    </source>
</evidence>
<sequence>MKPSSLRPSSPAVRLRSPTSLTASTGPPSPTASVSSSTTLSEQSTLRRTQKRGHLCHVAVRIRPPSDNEDRKPIWVVDEQQSKITLSEDFAIETGRRRIDEFHFDSTFYGSDNQHLYNVAVKRAVLSTMEGIDATVFAYGQTASGKTYSMMGFEEQPGVIPQAVDDVFSYIVNQPGDREYLLRVSYMEIYNETIRDLLNPEQTDLRIHEHRTRGVYVSPLKEEIVTTPKQLMKVISRGEANRSVGATDFNEHSSRSHTIFSLTVESRRRTDTSGRPESPALSDRPSKKDDKGVTVSQLNLIDLAGSEKATEDAERRKEGAFINKSLLTLGNVISKITEETNTHIPYRDSKLTRILQSSLSGQSRIAVIATLSPTAKNLEESLNTLKFASRVKRIVPKPEYTLILDDKALIQKYRREIEELKSKLNDTNLMLERERQMGSQGGGLSDAERQRYEEQLHESLIFGDMQARTALKERIDHLTKLILTSSTITPKPLMDWSMVDKTGGNRSSVMLSSGLLPPADPVARASMVFDPRTGRSSRLPVSMAPAAAGKPGRGGVLNRQLSDRAFIQKHIEEIDKRDDRIAKLEEFIASIKASTKEVSTRSKISEYEKEHNIIFKAEFPKLDFAAGGAAHGASAAGASDVARLAQQNRELEVVVQEHQHQIEMLKKKLEEAQDLIRFGEADHLEMTKMVEEQHEFIEALKERNISIERELKALRG</sequence>
<dbReference type="InterPro" id="IPR027640">
    <property type="entry name" value="Kinesin-like_fam"/>
</dbReference>
<feature type="coiled-coil region" evidence="5">
    <location>
        <begin position="641"/>
        <end position="682"/>
    </location>
</feature>
<keyword evidence="2 3" id="KW-0067">ATP-binding</keyword>
<evidence type="ECO:0000256" key="4">
    <source>
        <dbReference type="RuleBase" id="RU000394"/>
    </source>
</evidence>
<dbReference type="Gene3D" id="3.40.850.10">
    <property type="entry name" value="Kinesin motor domain"/>
    <property type="match status" value="1"/>
</dbReference>
<dbReference type="PANTHER" id="PTHR47968:SF33">
    <property type="entry name" value="KINESIN-LIKE PROTEIN KIN-7C, MITOCHONDRIAL ISOFORM X1"/>
    <property type="match status" value="1"/>
</dbReference>
<dbReference type="PROSITE" id="PS00411">
    <property type="entry name" value="KINESIN_MOTOR_1"/>
    <property type="match status" value="1"/>
</dbReference>
<keyword evidence="4" id="KW-0493">Microtubule</keyword>
<feature type="binding site" evidence="3">
    <location>
        <begin position="140"/>
        <end position="147"/>
    </location>
    <ligand>
        <name>ATP</name>
        <dbReference type="ChEBI" id="CHEBI:30616"/>
    </ligand>
</feature>
<evidence type="ECO:0000256" key="6">
    <source>
        <dbReference type="SAM" id="MobiDB-lite"/>
    </source>
</evidence>
<comment type="caution">
    <text evidence="8">The sequence shown here is derived from an EMBL/GenBank/DDBJ whole genome shotgun (WGS) entry which is preliminary data.</text>
</comment>
<evidence type="ECO:0000313" key="8">
    <source>
        <dbReference type="EMBL" id="KAL2919931.1"/>
    </source>
</evidence>
<dbReference type="InterPro" id="IPR036961">
    <property type="entry name" value="Kinesin_motor_dom_sf"/>
</dbReference>
<organism evidence="8 9">
    <name type="scientific">Polyrhizophydium stewartii</name>
    <dbReference type="NCBI Taxonomy" id="2732419"/>
    <lineage>
        <taxon>Eukaryota</taxon>
        <taxon>Fungi</taxon>
        <taxon>Fungi incertae sedis</taxon>
        <taxon>Chytridiomycota</taxon>
        <taxon>Chytridiomycota incertae sedis</taxon>
        <taxon>Chytridiomycetes</taxon>
        <taxon>Rhizophydiales</taxon>
        <taxon>Rhizophydiales incertae sedis</taxon>
        <taxon>Polyrhizophydium</taxon>
    </lineage>
</organism>
<comment type="similarity">
    <text evidence="3 4">Belongs to the TRAFAC class myosin-kinesin ATPase superfamily. Kinesin family.</text>
</comment>
<keyword evidence="5" id="KW-0175">Coiled coil</keyword>
<dbReference type="InterPro" id="IPR001752">
    <property type="entry name" value="Kinesin_motor_dom"/>
</dbReference>
<dbReference type="EMBL" id="JADGIZ020000002">
    <property type="protein sequence ID" value="KAL2919931.1"/>
    <property type="molecule type" value="Genomic_DNA"/>
</dbReference>
<evidence type="ECO:0000256" key="2">
    <source>
        <dbReference type="ARBA" id="ARBA00022840"/>
    </source>
</evidence>
<feature type="coiled-coil region" evidence="5">
    <location>
        <begin position="403"/>
        <end position="437"/>
    </location>
</feature>
<dbReference type="SMART" id="SM00129">
    <property type="entry name" value="KISc"/>
    <property type="match status" value="1"/>
</dbReference>
<protein>
    <recommendedName>
        <fullName evidence="4">Kinesin-like protein</fullName>
    </recommendedName>
</protein>
<feature type="compositionally biased region" description="Low complexity" evidence="6">
    <location>
        <begin position="17"/>
        <end position="46"/>
    </location>
</feature>
<dbReference type="InterPro" id="IPR027417">
    <property type="entry name" value="P-loop_NTPase"/>
</dbReference>
<dbReference type="SUPFAM" id="SSF52540">
    <property type="entry name" value="P-loop containing nucleoside triphosphate hydrolases"/>
    <property type="match status" value="1"/>
</dbReference>
<accession>A0ABR4NK92</accession>
<dbReference type="Proteomes" id="UP001527925">
    <property type="component" value="Unassembled WGS sequence"/>
</dbReference>
<reference evidence="8 9" key="1">
    <citation type="submission" date="2023-09" db="EMBL/GenBank/DDBJ databases">
        <title>Pangenome analysis of Batrachochytrium dendrobatidis and related Chytrids.</title>
        <authorList>
            <person name="Yacoub M.N."/>
            <person name="Stajich J.E."/>
            <person name="James T.Y."/>
        </authorList>
    </citation>
    <scope>NUCLEOTIDE SEQUENCE [LARGE SCALE GENOMIC DNA]</scope>
    <source>
        <strain evidence="8 9">JEL0888</strain>
    </source>
</reference>
<feature type="region of interest" description="Disordered" evidence="6">
    <location>
        <begin position="1"/>
        <end position="53"/>
    </location>
</feature>
<dbReference type="PANTHER" id="PTHR47968">
    <property type="entry name" value="CENTROMERE PROTEIN E"/>
    <property type="match status" value="1"/>
</dbReference>
<feature type="region of interest" description="Disordered" evidence="6">
    <location>
        <begin position="260"/>
        <end position="293"/>
    </location>
</feature>
<evidence type="ECO:0000256" key="5">
    <source>
        <dbReference type="SAM" id="Coils"/>
    </source>
</evidence>
<evidence type="ECO:0000313" key="9">
    <source>
        <dbReference type="Proteomes" id="UP001527925"/>
    </source>
</evidence>
<name>A0ABR4NK92_9FUNG</name>
<keyword evidence="9" id="KW-1185">Reference proteome</keyword>
<keyword evidence="1 3" id="KW-0547">Nucleotide-binding</keyword>
<keyword evidence="3 4" id="KW-0505">Motor protein</keyword>
<evidence type="ECO:0000259" key="7">
    <source>
        <dbReference type="PROSITE" id="PS50067"/>
    </source>
</evidence>
<dbReference type="PRINTS" id="PR00380">
    <property type="entry name" value="KINESINHEAVY"/>
</dbReference>
<proteinExistence type="inferred from homology"/>
<dbReference type="Pfam" id="PF00225">
    <property type="entry name" value="Kinesin"/>
    <property type="match status" value="1"/>
</dbReference>
<feature type="domain" description="Kinesin motor" evidence="7">
    <location>
        <begin position="55"/>
        <end position="394"/>
    </location>
</feature>
<dbReference type="InterPro" id="IPR019821">
    <property type="entry name" value="Kinesin_motor_CS"/>
</dbReference>
<gene>
    <name evidence="8" type="primary">KIP2</name>
    <name evidence="8" type="ORF">HK105_200848</name>
</gene>
<dbReference type="PROSITE" id="PS50067">
    <property type="entry name" value="KINESIN_MOTOR_2"/>
    <property type="match status" value="1"/>
</dbReference>
<evidence type="ECO:0000256" key="1">
    <source>
        <dbReference type="ARBA" id="ARBA00022741"/>
    </source>
</evidence>
<feature type="compositionally biased region" description="Basic and acidic residues" evidence="6">
    <location>
        <begin position="265"/>
        <end position="274"/>
    </location>
</feature>